<feature type="non-terminal residue" evidence="1">
    <location>
        <position position="1"/>
    </location>
</feature>
<comment type="caution">
    <text evidence="1">The sequence shown here is derived from an EMBL/GenBank/DDBJ whole genome shotgun (WGS) entry which is preliminary data.</text>
</comment>
<reference evidence="1" key="1">
    <citation type="journal article" date="2015" name="Nature">
        <title>Complex archaea that bridge the gap between prokaryotes and eukaryotes.</title>
        <authorList>
            <person name="Spang A."/>
            <person name="Saw J.H."/>
            <person name="Jorgensen S.L."/>
            <person name="Zaremba-Niedzwiedzka K."/>
            <person name="Martijn J."/>
            <person name="Lind A.E."/>
            <person name="van Eijk R."/>
            <person name="Schleper C."/>
            <person name="Guy L."/>
            <person name="Ettema T.J."/>
        </authorList>
    </citation>
    <scope>NUCLEOTIDE SEQUENCE</scope>
</reference>
<organism evidence="1">
    <name type="scientific">marine sediment metagenome</name>
    <dbReference type="NCBI Taxonomy" id="412755"/>
    <lineage>
        <taxon>unclassified sequences</taxon>
        <taxon>metagenomes</taxon>
        <taxon>ecological metagenomes</taxon>
    </lineage>
</organism>
<protein>
    <submittedName>
        <fullName evidence="1">Uncharacterized protein</fullName>
    </submittedName>
</protein>
<sequence length="150" mass="16310">RGFVVDADGQLTGNSPGRVSRRTVEHVVADSLLGQQQFKIVGRSRTFIDGNSVFEGPFGLSAETTDYFDTVNLMVSVVKEGQLAPFSVFRPSTYKTQSLSRTIKTAFDNNDDLVVPQLLSPTELQNFRIAATSLGLLRELRENGPGAATS</sequence>
<dbReference type="AlphaFoldDB" id="A0A0F9IWB8"/>
<evidence type="ECO:0000313" key="1">
    <source>
        <dbReference type="EMBL" id="KKM61704.1"/>
    </source>
</evidence>
<name>A0A0F9IWB8_9ZZZZ</name>
<gene>
    <name evidence="1" type="ORF">LCGC14_1529060</name>
</gene>
<proteinExistence type="predicted"/>
<accession>A0A0F9IWB8</accession>
<dbReference type="EMBL" id="LAZR01011432">
    <property type="protein sequence ID" value="KKM61704.1"/>
    <property type="molecule type" value="Genomic_DNA"/>
</dbReference>